<keyword evidence="3" id="KW-0328">Glycosyltransferase</keyword>
<dbReference type="SUPFAM" id="SSF53448">
    <property type="entry name" value="Nucleotide-diphospho-sugar transferases"/>
    <property type="match status" value="1"/>
</dbReference>
<accession>A0A383DSJ9</accession>
<evidence type="ECO:0000256" key="2">
    <source>
        <dbReference type="ARBA" id="ARBA00022475"/>
    </source>
</evidence>
<evidence type="ECO:0000256" key="5">
    <source>
        <dbReference type="ARBA" id="ARBA00023136"/>
    </source>
</evidence>
<feature type="non-terminal residue" evidence="7">
    <location>
        <position position="72"/>
    </location>
</feature>
<dbReference type="GO" id="GO:0005886">
    <property type="term" value="C:plasma membrane"/>
    <property type="evidence" value="ECO:0007669"/>
    <property type="project" value="UniProtKB-SubCell"/>
</dbReference>
<sequence>MKNNDDFSGPPVGSQLSAIIPTLNEAENLGSCLRVIAGTVGELIVVDGGSSDNTASVASRYNARWVTAKRGR</sequence>
<dbReference type="PANTHER" id="PTHR43646">
    <property type="entry name" value="GLYCOSYLTRANSFERASE"/>
    <property type="match status" value="1"/>
</dbReference>
<dbReference type="InterPro" id="IPR001173">
    <property type="entry name" value="Glyco_trans_2-like"/>
</dbReference>
<dbReference type="PANTHER" id="PTHR43646:SF2">
    <property type="entry name" value="GLYCOSYLTRANSFERASE 2-LIKE DOMAIN-CONTAINING PROTEIN"/>
    <property type="match status" value="1"/>
</dbReference>
<evidence type="ECO:0000256" key="1">
    <source>
        <dbReference type="ARBA" id="ARBA00004236"/>
    </source>
</evidence>
<dbReference type="EMBL" id="UINC01219663">
    <property type="protein sequence ID" value="SVE47233.1"/>
    <property type="molecule type" value="Genomic_DNA"/>
</dbReference>
<dbReference type="GO" id="GO:0016757">
    <property type="term" value="F:glycosyltransferase activity"/>
    <property type="evidence" value="ECO:0007669"/>
    <property type="project" value="UniProtKB-KW"/>
</dbReference>
<comment type="subcellular location">
    <subcellularLocation>
        <location evidence="1">Cell membrane</location>
    </subcellularLocation>
</comment>
<evidence type="ECO:0000256" key="4">
    <source>
        <dbReference type="ARBA" id="ARBA00022679"/>
    </source>
</evidence>
<proteinExistence type="predicted"/>
<evidence type="ECO:0000259" key="6">
    <source>
        <dbReference type="Pfam" id="PF00535"/>
    </source>
</evidence>
<feature type="domain" description="Glycosyltransferase 2-like" evidence="6">
    <location>
        <begin position="17"/>
        <end position="62"/>
    </location>
</feature>
<dbReference type="InterPro" id="IPR029044">
    <property type="entry name" value="Nucleotide-diphossugar_trans"/>
</dbReference>
<name>A0A383DSJ9_9ZZZZ</name>
<keyword evidence="2" id="KW-1003">Cell membrane</keyword>
<gene>
    <name evidence="7" type="ORF">METZ01_LOCUS500087</name>
</gene>
<dbReference type="Pfam" id="PF00535">
    <property type="entry name" value="Glycos_transf_2"/>
    <property type="match status" value="1"/>
</dbReference>
<keyword evidence="4" id="KW-0808">Transferase</keyword>
<dbReference type="AlphaFoldDB" id="A0A383DSJ9"/>
<dbReference type="Gene3D" id="3.90.550.10">
    <property type="entry name" value="Spore Coat Polysaccharide Biosynthesis Protein SpsA, Chain A"/>
    <property type="match status" value="1"/>
</dbReference>
<evidence type="ECO:0000256" key="3">
    <source>
        <dbReference type="ARBA" id="ARBA00022676"/>
    </source>
</evidence>
<keyword evidence="5" id="KW-0472">Membrane</keyword>
<reference evidence="7" key="1">
    <citation type="submission" date="2018-05" db="EMBL/GenBank/DDBJ databases">
        <authorList>
            <person name="Lanie J.A."/>
            <person name="Ng W.-L."/>
            <person name="Kazmierczak K.M."/>
            <person name="Andrzejewski T.M."/>
            <person name="Davidsen T.M."/>
            <person name="Wayne K.J."/>
            <person name="Tettelin H."/>
            <person name="Glass J.I."/>
            <person name="Rusch D."/>
            <person name="Podicherti R."/>
            <person name="Tsui H.-C.T."/>
            <person name="Winkler M.E."/>
        </authorList>
    </citation>
    <scope>NUCLEOTIDE SEQUENCE</scope>
</reference>
<organism evidence="7">
    <name type="scientific">marine metagenome</name>
    <dbReference type="NCBI Taxonomy" id="408172"/>
    <lineage>
        <taxon>unclassified sequences</taxon>
        <taxon>metagenomes</taxon>
        <taxon>ecological metagenomes</taxon>
    </lineage>
</organism>
<protein>
    <recommendedName>
        <fullName evidence="6">Glycosyltransferase 2-like domain-containing protein</fullName>
    </recommendedName>
</protein>
<evidence type="ECO:0000313" key="7">
    <source>
        <dbReference type="EMBL" id="SVE47233.1"/>
    </source>
</evidence>